<name>Q0UY01_PHANO</name>
<dbReference type="AlphaFoldDB" id="Q0UY01"/>
<proteinExistence type="predicted"/>
<gene>
    <name evidence="1" type="ORF">SNOG_03363</name>
</gene>
<organism evidence="1 2">
    <name type="scientific">Phaeosphaeria nodorum (strain SN15 / ATCC MYA-4574 / FGSC 10173)</name>
    <name type="common">Glume blotch fungus</name>
    <name type="synonym">Parastagonospora nodorum</name>
    <dbReference type="NCBI Taxonomy" id="321614"/>
    <lineage>
        <taxon>Eukaryota</taxon>
        <taxon>Fungi</taxon>
        <taxon>Dikarya</taxon>
        <taxon>Ascomycota</taxon>
        <taxon>Pezizomycotina</taxon>
        <taxon>Dothideomycetes</taxon>
        <taxon>Pleosporomycetidae</taxon>
        <taxon>Pleosporales</taxon>
        <taxon>Pleosporineae</taxon>
        <taxon>Phaeosphaeriaceae</taxon>
        <taxon>Parastagonospora</taxon>
    </lineage>
</organism>
<dbReference type="Proteomes" id="UP000001055">
    <property type="component" value="Unassembled WGS sequence"/>
</dbReference>
<sequence length="29" mass="3181">MAGKQVTPGAPLWFGHVFLGDHQRSEASR</sequence>
<dbReference type="InParanoid" id="Q0UY01"/>
<evidence type="ECO:0000313" key="1">
    <source>
        <dbReference type="EMBL" id="EAT88568.1"/>
    </source>
</evidence>
<dbReference type="KEGG" id="pno:SNOG_03363"/>
<accession>Q0UY01</accession>
<dbReference type="GeneID" id="5970794"/>
<evidence type="ECO:0000313" key="2">
    <source>
        <dbReference type="Proteomes" id="UP000001055"/>
    </source>
</evidence>
<reference evidence="2" key="1">
    <citation type="journal article" date="2007" name="Plant Cell">
        <title>Dothideomycete-plant interactions illuminated by genome sequencing and EST analysis of the wheat pathogen Stagonospora nodorum.</title>
        <authorList>
            <person name="Hane J.K."/>
            <person name="Lowe R.G."/>
            <person name="Solomon P.S."/>
            <person name="Tan K.C."/>
            <person name="Schoch C.L."/>
            <person name="Spatafora J.W."/>
            <person name="Crous P.W."/>
            <person name="Kodira C."/>
            <person name="Birren B.W."/>
            <person name="Galagan J.E."/>
            <person name="Torriani S.F."/>
            <person name="McDonald B.A."/>
            <person name="Oliver R.P."/>
        </authorList>
    </citation>
    <scope>NUCLEOTIDE SEQUENCE [LARGE SCALE GENOMIC DNA]</scope>
    <source>
        <strain evidence="2">SN15 / ATCC MYA-4574 / FGSC 10173</strain>
    </source>
</reference>
<dbReference type="EMBL" id="CH445329">
    <property type="protein sequence ID" value="EAT88568.1"/>
    <property type="molecule type" value="Genomic_DNA"/>
</dbReference>
<dbReference type="RefSeq" id="XP_001793931.1">
    <property type="nucleotide sequence ID" value="XM_001793879.1"/>
</dbReference>
<protein>
    <submittedName>
        <fullName evidence="1">Uncharacterized protein</fullName>
    </submittedName>
</protein>